<dbReference type="Pfam" id="PF13500">
    <property type="entry name" value="AAA_26"/>
    <property type="match status" value="1"/>
</dbReference>
<name>A0A517LBA3_9PEZI</name>
<dbReference type="CDD" id="cd03109">
    <property type="entry name" value="DTBS"/>
    <property type="match status" value="1"/>
</dbReference>
<dbReference type="GO" id="GO:0000287">
    <property type="term" value="F:magnesium ion binding"/>
    <property type="evidence" value="ECO:0007669"/>
    <property type="project" value="InterPro"/>
</dbReference>
<keyword evidence="1" id="KW-0032">Aminotransferase</keyword>
<proteinExistence type="inferred from homology"/>
<reference evidence="3 4" key="1">
    <citation type="submission" date="2019-07" db="EMBL/GenBank/DDBJ databases">
        <title>Finished genome of Venturia effusa.</title>
        <authorList>
            <person name="Young C.A."/>
            <person name="Cox M.P."/>
            <person name="Ganley A.R.D."/>
            <person name="David W.J."/>
        </authorList>
    </citation>
    <scope>NUCLEOTIDE SEQUENCE [LARGE SCALE GENOMIC DNA]</scope>
    <source>
        <strain evidence="4">albino</strain>
    </source>
</reference>
<evidence type="ECO:0008006" key="5">
    <source>
        <dbReference type="Google" id="ProtNLM"/>
    </source>
</evidence>
<dbReference type="SUPFAM" id="SSF52540">
    <property type="entry name" value="P-loop containing nucleoside triphosphate hydrolases"/>
    <property type="match status" value="1"/>
</dbReference>
<dbReference type="InterPro" id="IPR027417">
    <property type="entry name" value="P-loop_NTPase"/>
</dbReference>
<organism evidence="3 4">
    <name type="scientific">Venturia effusa</name>
    <dbReference type="NCBI Taxonomy" id="50376"/>
    <lineage>
        <taxon>Eukaryota</taxon>
        <taxon>Fungi</taxon>
        <taxon>Dikarya</taxon>
        <taxon>Ascomycota</taxon>
        <taxon>Pezizomycotina</taxon>
        <taxon>Dothideomycetes</taxon>
        <taxon>Pleosporomycetidae</taxon>
        <taxon>Venturiales</taxon>
        <taxon>Venturiaceae</taxon>
        <taxon>Venturia</taxon>
    </lineage>
</organism>
<dbReference type="EMBL" id="CP042192">
    <property type="protein sequence ID" value="QDS72902.1"/>
    <property type="molecule type" value="Genomic_DNA"/>
</dbReference>
<dbReference type="GO" id="GO:0009102">
    <property type="term" value="P:biotin biosynthetic process"/>
    <property type="evidence" value="ECO:0007669"/>
    <property type="project" value="UniProtKB-UniPathway"/>
</dbReference>
<dbReference type="PANTHER" id="PTHR42684:SF3">
    <property type="entry name" value="ADENOSYLMETHIONINE-8-AMINO-7-OXONONANOATE AMINOTRANSFERASE"/>
    <property type="match status" value="1"/>
</dbReference>
<dbReference type="SUPFAM" id="SSF53383">
    <property type="entry name" value="PLP-dependent transferases"/>
    <property type="match status" value="1"/>
</dbReference>
<dbReference type="InterPro" id="IPR015424">
    <property type="entry name" value="PyrdxlP-dep_Trfase"/>
</dbReference>
<dbReference type="GO" id="GO:0005524">
    <property type="term" value="F:ATP binding"/>
    <property type="evidence" value="ECO:0007669"/>
    <property type="project" value="InterPro"/>
</dbReference>
<dbReference type="GO" id="GO:0004015">
    <property type="term" value="F:adenosylmethionine-8-amino-7-oxononanoate transaminase activity"/>
    <property type="evidence" value="ECO:0007669"/>
    <property type="project" value="TreeGrafter"/>
</dbReference>
<dbReference type="FunFam" id="3.90.1150.10:FF:000080">
    <property type="entry name" value="Bifunctional dethiobiotin synthetase/adenosylmethionine-8-amino-7-oxononanoate aminotransferase"/>
    <property type="match status" value="1"/>
</dbReference>
<dbReference type="InterPro" id="IPR004472">
    <property type="entry name" value="DTB_synth_BioD"/>
</dbReference>
<evidence type="ECO:0000313" key="3">
    <source>
        <dbReference type="EMBL" id="QDS72902.1"/>
    </source>
</evidence>
<dbReference type="OrthoDB" id="425114at2759"/>
<dbReference type="PANTHER" id="PTHR42684">
    <property type="entry name" value="ADENOSYLMETHIONINE-8-AMINO-7-OXONONANOATE AMINOTRANSFERASE"/>
    <property type="match status" value="1"/>
</dbReference>
<dbReference type="STRING" id="50376.A0A517LBA3"/>
<dbReference type="Pfam" id="PF00202">
    <property type="entry name" value="Aminotran_3"/>
    <property type="match status" value="2"/>
</dbReference>
<keyword evidence="2" id="KW-0808">Transferase</keyword>
<gene>
    <name evidence="3" type="ORF">FKW77_007777</name>
</gene>
<dbReference type="GO" id="GO:0005739">
    <property type="term" value="C:mitochondrion"/>
    <property type="evidence" value="ECO:0007669"/>
    <property type="project" value="TreeGrafter"/>
</dbReference>
<keyword evidence="4" id="KW-1185">Reference proteome</keyword>
<dbReference type="Proteomes" id="UP000316270">
    <property type="component" value="Chromosome 8"/>
</dbReference>
<dbReference type="UniPathway" id="UPA00078"/>
<dbReference type="Gene3D" id="3.40.640.10">
    <property type="entry name" value="Type I PLP-dependent aspartate aminotransferase-like (Major domain)"/>
    <property type="match status" value="1"/>
</dbReference>
<dbReference type="InterPro" id="IPR005814">
    <property type="entry name" value="Aminotrans_3"/>
</dbReference>
<protein>
    <recommendedName>
        <fullName evidence="5">Dethiobiotin synthase</fullName>
    </recommendedName>
</protein>
<dbReference type="Gene3D" id="3.40.50.300">
    <property type="entry name" value="P-loop containing nucleotide triphosphate hydrolases"/>
    <property type="match status" value="1"/>
</dbReference>
<dbReference type="GO" id="GO:0030170">
    <property type="term" value="F:pyridoxal phosphate binding"/>
    <property type="evidence" value="ECO:0007669"/>
    <property type="project" value="InterPro"/>
</dbReference>
<evidence type="ECO:0000256" key="2">
    <source>
        <dbReference type="ARBA" id="ARBA00022679"/>
    </source>
</evidence>
<dbReference type="AlphaFoldDB" id="A0A517LBA3"/>
<sequence length="835" mass="92431">MQRVGAVLWPHFPCLQVYGANTNVGKTIVSTLLCHAWSKKRKTYYLKPVSTGNLDEADNSHISKFVNNVSARTLFQFSQPLSPHLAVRHDGRLEESSNEAIRQRIHEELASYAANGDGVGVVETAGGVLSPNPYLGLQADLYRPFRLPVVLVGDSRLGGISTSLSSFESLQLRGYDLSSFVLFKDEIYQNHGFLSDYFQEKNIQTFTIPPPPDQAESWEEDVKAMRHYYDTVSQSKPIQHLLENFEQQHNSRVVGLESMAEEAHERIWYPFTQHQGRTKKDIMVIDSAYDDDFASLASNAKEAAAQSNEKDSKQDSILQPAMDASASWWTQGLGHGNPTLSLAAAYAAGRYGHVMFASAVNQPALDLTKLLLEGHNNPRLSKVFFTDNGSTGMEVAIKMALRATCQRYGWNHNNDDIKILGLRGSYHGDTMGVMDASEPSVYNAKVEWYQPRGSWLDFPTIKLRKGTWIVEPPAGFEHVFGPPQEYSDLEDIMDLSKRKDSPEYKLYIEGILNHLVQTKGYKFGGLVMEPVVLGAGGMFFVDPLFQRQLISTIRSNPSLINPALPATINTTSADGISWSGLPIVFDEVFTGIYRLNRFNCNSYLQSTPDIVVNAKLLTGGLVPLCTTTASQEIFNAFLSDSKSEALLHGHSYTAHAVGCNVAIESLKQLSHLHSSKDPHRSWSTFAKSWSSAPSSTSSPTQSTSKDPQTLDSHAWSTWNLQIITALSHKSRVSHINALGSVLSIALKDEAGGGYTSTAATSLQKSLLQPKNGWCVHSRVLGNVIYFMASQTARPALIRQIEERIWEELGEFDDDVDARAVVERVGEMGLFGKVEV</sequence>
<evidence type="ECO:0000256" key="1">
    <source>
        <dbReference type="ARBA" id="ARBA00022576"/>
    </source>
</evidence>
<dbReference type="GO" id="GO:0004141">
    <property type="term" value="F:dethiobiotin synthase activity"/>
    <property type="evidence" value="ECO:0007669"/>
    <property type="project" value="InterPro"/>
</dbReference>
<dbReference type="HAMAP" id="MF_00336">
    <property type="entry name" value="BioD"/>
    <property type="match status" value="1"/>
</dbReference>
<dbReference type="InterPro" id="IPR015421">
    <property type="entry name" value="PyrdxlP-dep_Trfase_major"/>
</dbReference>
<accession>A0A517LBA3</accession>
<evidence type="ECO:0000313" key="4">
    <source>
        <dbReference type="Proteomes" id="UP000316270"/>
    </source>
</evidence>